<evidence type="ECO:0000313" key="2">
    <source>
        <dbReference type="Proteomes" id="UP000216840"/>
    </source>
</evidence>
<sequence>MSVLKVIEVLGNSTISFDDAVKNVVAEASKTVKNIKSVYVKDMQATVNNNEVTQYRVTTKVCFGITD</sequence>
<evidence type="ECO:0000313" key="1">
    <source>
        <dbReference type="EMBL" id="OZV69797.1"/>
    </source>
</evidence>
<proteinExistence type="predicted"/>
<dbReference type="PANTHER" id="PTHR39324">
    <property type="entry name" value="CALCIUM DODECIN"/>
    <property type="match status" value="1"/>
</dbReference>
<dbReference type="Proteomes" id="UP000216840">
    <property type="component" value="Unassembled WGS sequence"/>
</dbReference>
<keyword evidence="2" id="KW-1185">Reference proteome</keyword>
<dbReference type="OrthoDB" id="1525133at2"/>
<organism evidence="1 2">
    <name type="scientific">Winogradskyella aurantia</name>
    <dbReference type="NCBI Taxonomy" id="1915063"/>
    <lineage>
        <taxon>Bacteria</taxon>
        <taxon>Pseudomonadati</taxon>
        <taxon>Bacteroidota</taxon>
        <taxon>Flavobacteriia</taxon>
        <taxon>Flavobacteriales</taxon>
        <taxon>Flavobacteriaceae</taxon>
        <taxon>Winogradskyella</taxon>
    </lineage>
</organism>
<dbReference type="InterPro" id="IPR009923">
    <property type="entry name" value="Dodecin"/>
</dbReference>
<name>A0A265UXL2_9FLAO</name>
<gene>
    <name evidence="1" type="ORF">CA834_04025</name>
</gene>
<dbReference type="SUPFAM" id="SSF89807">
    <property type="entry name" value="Dodecin-like"/>
    <property type="match status" value="1"/>
</dbReference>
<accession>A0A265UXL2</accession>
<protein>
    <submittedName>
        <fullName evidence="1">Dodecin</fullName>
    </submittedName>
</protein>
<reference evidence="1 2" key="1">
    <citation type="submission" date="2017-05" db="EMBL/GenBank/DDBJ databases">
        <title>The draft genome sequence of Idiomarina salinarum WNB302.</title>
        <authorList>
            <person name="Sun Y."/>
            <person name="Chen B."/>
            <person name="Du Z."/>
        </authorList>
    </citation>
    <scope>NUCLEOTIDE SEQUENCE [LARGE SCALE GENOMIC DNA]</scope>
    <source>
        <strain evidence="1 2">WNB302</strain>
    </source>
</reference>
<dbReference type="AlphaFoldDB" id="A0A265UXL2"/>
<dbReference type="InterPro" id="IPR036694">
    <property type="entry name" value="Dodecin-like_sf"/>
</dbReference>
<dbReference type="RefSeq" id="WP_094967389.1">
    <property type="nucleotide sequence ID" value="NZ_NGJN01000002.1"/>
</dbReference>
<dbReference type="Gene3D" id="3.30.1660.10">
    <property type="entry name" value="Flavin-binding protein dodecin"/>
    <property type="match status" value="1"/>
</dbReference>
<dbReference type="Pfam" id="PF07311">
    <property type="entry name" value="Dodecin"/>
    <property type="match status" value="1"/>
</dbReference>
<dbReference type="PANTHER" id="PTHR39324:SF1">
    <property type="entry name" value="CALCIUM DODECIN"/>
    <property type="match status" value="1"/>
</dbReference>
<dbReference type="EMBL" id="NGJN01000002">
    <property type="protein sequence ID" value="OZV69797.1"/>
    <property type="molecule type" value="Genomic_DNA"/>
</dbReference>
<dbReference type="InterPro" id="IPR025543">
    <property type="entry name" value="Dodecin-like"/>
</dbReference>
<comment type="caution">
    <text evidence="1">The sequence shown here is derived from an EMBL/GenBank/DDBJ whole genome shotgun (WGS) entry which is preliminary data.</text>
</comment>